<dbReference type="Proteomes" id="UP000308652">
    <property type="component" value="Unassembled WGS sequence"/>
</dbReference>
<protein>
    <submittedName>
        <fullName evidence="2">Uncharacterized protein</fullName>
    </submittedName>
</protein>
<feature type="transmembrane region" description="Helical" evidence="1">
    <location>
        <begin position="178"/>
        <end position="200"/>
    </location>
</feature>
<name>A0A5C3LQB1_9AGAR</name>
<keyword evidence="3" id="KW-1185">Reference proteome</keyword>
<feature type="transmembrane region" description="Helical" evidence="1">
    <location>
        <begin position="99"/>
        <end position="125"/>
    </location>
</feature>
<keyword evidence="1" id="KW-0472">Membrane</keyword>
<gene>
    <name evidence="2" type="ORF">BDQ12DRAFT_688752</name>
</gene>
<sequence>MSYSPPGESAADLWVERSNLDGVVLAGVTYGVLFTIAVQCIQLLYQSRIHDGKTARPLLVYTVLMLALATTGFGCNAKFNEMTYIDFRNFPGGPNAFTVTFYSIPVNMAGFACYVIMSWIADGLVLYRFILIWNYNYWMLPIPALIYLGSIAMSVSLMVAMSRPEASFWSLAAVNFGIAYWSLSIALNVLLTLLIAGRLLMFRRKITSVLGAEHSKTYTSVMSMIVESASLYSIWGLVFIISYARGSPFQNIVLPPLGQVQGIAPLLIILRVAQGRAWSRETVAATTSGKVFTSRRPSTFATGVTSATVTTNSIPLDNLHTGKPIGMHSDAGSDWEYRKGAAV</sequence>
<dbReference type="EMBL" id="ML213625">
    <property type="protein sequence ID" value="TFK35070.1"/>
    <property type="molecule type" value="Genomic_DNA"/>
</dbReference>
<feature type="transmembrane region" description="Helical" evidence="1">
    <location>
        <begin position="58"/>
        <end position="79"/>
    </location>
</feature>
<feature type="transmembrane region" description="Helical" evidence="1">
    <location>
        <begin position="23"/>
        <end position="46"/>
    </location>
</feature>
<keyword evidence="1" id="KW-0812">Transmembrane</keyword>
<feature type="transmembrane region" description="Helical" evidence="1">
    <location>
        <begin position="221"/>
        <end position="243"/>
    </location>
</feature>
<keyword evidence="1" id="KW-1133">Transmembrane helix</keyword>
<proteinExistence type="predicted"/>
<dbReference type="AlphaFoldDB" id="A0A5C3LQB1"/>
<accession>A0A5C3LQB1</accession>
<organism evidence="2 3">
    <name type="scientific">Crucibulum laeve</name>
    <dbReference type="NCBI Taxonomy" id="68775"/>
    <lineage>
        <taxon>Eukaryota</taxon>
        <taxon>Fungi</taxon>
        <taxon>Dikarya</taxon>
        <taxon>Basidiomycota</taxon>
        <taxon>Agaricomycotina</taxon>
        <taxon>Agaricomycetes</taxon>
        <taxon>Agaricomycetidae</taxon>
        <taxon>Agaricales</taxon>
        <taxon>Agaricineae</taxon>
        <taxon>Nidulariaceae</taxon>
        <taxon>Crucibulum</taxon>
    </lineage>
</organism>
<feature type="transmembrane region" description="Helical" evidence="1">
    <location>
        <begin position="249"/>
        <end position="270"/>
    </location>
</feature>
<evidence type="ECO:0000256" key="1">
    <source>
        <dbReference type="SAM" id="Phobius"/>
    </source>
</evidence>
<evidence type="ECO:0000313" key="3">
    <source>
        <dbReference type="Proteomes" id="UP000308652"/>
    </source>
</evidence>
<evidence type="ECO:0000313" key="2">
    <source>
        <dbReference type="EMBL" id="TFK35070.1"/>
    </source>
</evidence>
<reference evidence="2 3" key="1">
    <citation type="journal article" date="2019" name="Nat. Ecol. Evol.">
        <title>Megaphylogeny resolves global patterns of mushroom evolution.</title>
        <authorList>
            <person name="Varga T."/>
            <person name="Krizsan K."/>
            <person name="Foldi C."/>
            <person name="Dima B."/>
            <person name="Sanchez-Garcia M."/>
            <person name="Sanchez-Ramirez S."/>
            <person name="Szollosi G.J."/>
            <person name="Szarkandi J.G."/>
            <person name="Papp V."/>
            <person name="Albert L."/>
            <person name="Andreopoulos W."/>
            <person name="Angelini C."/>
            <person name="Antonin V."/>
            <person name="Barry K.W."/>
            <person name="Bougher N.L."/>
            <person name="Buchanan P."/>
            <person name="Buyck B."/>
            <person name="Bense V."/>
            <person name="Catcheside P."/>
            <person name="Chovatia M."/>
            <person name="Cooper J."/>
            <person name="Damon W."/>
            <person name="Desjardin D."/>
            <person name="Finy P."/>
            <person name="Geml J."/>
            <person name="Haridas S."/>
            <person name="Hughes K."/>
            <person name="Justo A."/>
            <person name="Karasinski D."/>
            <person name="Kautmanova I."/>
            <person name="Kiss B."/>
            <person name="Kocsube S."/>
            <person name="Kotiranta H."/>
            <person name="LaButti K.M."/>
            <person name="Lechner B.E."/>
            <person name="Liimatainen K."/>
            <person name="Lipzen A."/>
            <person name="Lukacs Z."/>
            <person name="Mihaltcheva S."/>
            <person name="Morgado L.N."/>
            <person name="Niskanen T."/>
            <person name="Noordeloos M.E."/>
            <person name="Ohm R.A."/>
            <person name="Ortiz-Santana B."/>
            <person name="Ovrebo C."/>
            <person name="Racz N."/>
            <person name="Riley R."/>
            <person name="Savchenko A."/>
            <person name="Shiryaev A."/>
            <person name="Soop K."/>
            <person name="Spirin V."/>
            <person name="Szebenyi C."/>
            <person name="Tomsovsky M."/>
            <person name="Tulloss R.E."/>
            <person name="Uehling J."/>
            <person name="Grigoriev I.V."/>
            <person name="Vagvolgyi C."/>
            <person name="Papp T."/>
            <person name="Martin F.M."/>
            <person name="Miettinen O."/>
            <person name="Hibbett D.S."/>
            <person name="Nagy L.G."/>
        </authorList>
    </citation>
    <scope>NUCLEOTIDE SEQUENCE [LARGE SCALE GENOMIC DNA]</scope>
    <source>
        <strain evidence="2 3">CBS 166.37</strain>
    </source>
</reference>
<dbReference type="OrthoDB" id="2905268at2759"/>
<feature type="transmembrane region" description="Helical" evidence="1">
    <location>
        <begin position="137"/>
        <end position="158"/>
    </location>
</feature>